<organism evidence="1 2">
    <name type="scientific">Anaerosporobacter mobilis DSM 15930</name>
    <dbReference type="NCBI Taxonomy" id="1120996"/>
    <lineage>
        <taxon>Bacteria</taxon>
        <taxon>Bacillati</taxon>
        <taxon>Bacillota</taxon>
        <taxon>Clostridia</taxon>
        <taxon>Lachnospirales</taxon>
        <taxon>Lachnospiraceae</taxon>
        <taxon>Anaerosporobacter</taxon>
    </lineage>
</organism>
<gene>
    <name evidence="1" type="ORF">SAMN02746066_00589</name>
</gene>
<sequence length="64" mass="7037">MSSAPYEYSSLEGIEGKVSVSAYVARQKWSYVFDADTALMEGTIFPGLIKHYKGKEGNISEGNQ</sequence>
<dbReference type="EMBL" id="FRCP01000006">
    <property type="protein sequence ID" value="SHM06295.1"/>
    <property type="molecule type" value="Genomic_DNA"/>
</dbReference>
<reference evidence="1 2" key="1">
    <citation type="submission" date="2016-11" db="EMBL/GenBank/DDBJ databases">
        <authorList>
            <person name="Jaros S."/>
            <person name="Januszkiewicz K."/>
            <person name="Wedrychowicz H."/>
        </authorList>
    </citation>
    <scope>NUCLEOTIDE SEQUENCE [LARGE SCALE GENOMIC DNA]</scope>
    <source>
        <strain evidence="1 2">DSM 15930</strain>
    </source>
</reference>
<dbReference type="STRING" id="1120996.SAMN02746066_00589"/>
<dbReference type="Proteomes" id="UP000184038">
    <property type="component" value="Unassembled WGS sequence"/>
</dbReference>
<protein>
    <submittedName>
        <fullName evidence="1">Spore coat associated protein JA (CotJA)</fullName>
    </submittedName>
</protein>
<dbReference type="OrthoDB" id="9800571at2"/>
<dbReference type="Pfam" id="PF11007">
    <property type="entry name" value="CotJA"/>
    <property type="match status" value="1"/>
</dbReference>
<dbReference type="AlphaFoldDB" id="A0A1M7FQS8"/>
<dbReference type="RefSeq" id="WP_073282641.1">
    <property type="nucleotide sequence ID" value="NZ_FRCP01000006.1"/>
</dbReference>
<evidence type="ECO:0000313" key="2">
    <source>
        <dbReference type="Proteomes" id="UP000184038"/>
    </source>
</evidence>
<keyword evidence="2" id="KW-1185">Reference proteome</keyword>
<evidence type="ECO:0000313" key="1">
    <source>
        <dbReference type="EMBL" id="SHM06295.1"/>
    </source>
</evidence>
<accession>A0A1M7FQS8</accession>
<dbReference type="InterPro" id="IPR020256">
    <property type="entry name" value="Spore_coat_CotJA"/>
</dbReference>
<proteinExistence type="predicted"/>
<name>A0A1M7FQS8_9FIRM</name>